<organism evidence="18 19">
    <name type="scientific">Paramagnetospirillum kuznetsovii</name>
    <dbReference type="NCBI Taxonomy" id="2053833"/>
    <lineage>
        <taxon>Bacteria</taxon>
        <taxon>Pseudomonadati</taxon>
        <taxon>Pseudomonadota</taxon>
        <taxon>Alphaproteobacteria</taxon>
        <taxon>Rhodospirillales</taxon>
        <taxon>Magnetospirillaceae</taxon>
        <taxon>Paramagnetospirillum</taxon>
    </lineage>
</organism>
<evidence type="ECO:0000256" key="13">
    <source>
        <dbReference type="ARBA" id="ARBA00023012"/>
    </source>
</evidence>
<keyword evidence="12 15" id="KW-1133">Transmembrane helix</keyword>
<dbReference type="CDD" id="cd06225">
    <property type="entry name" value="HAMP"/>
    <property type="match status" value="1"/>
</dbReference>
<dbReference type="SMART" id="SM00304">
    <property type="entry name" value="HAMP"/>
    <property type="match status" value="1"/>
</dbReference>
<dbReference type="SMART" id="SM00388">
    <property type="entry name" value="HisKA"/>
    <property type="match status" value="1"/>
</dbReference>
<dbReference type="Gene3D" id="1.10.287.130">
    <property type="match status" value="1"/>
</dbReference>
<sequence>MRRLHRLASRLRSASASIAGRLTLWFTVTSLILLLAKSLVTYWAIAPLMAAQEEQYVVTKAKQIGVRVTNALIAGGDLRVDALIPPDTLGFVRIRHVNGTLIAEAQGMEDELPSHSIPSLDQAMVVRGHSGRQYWMAEYRGDSNAPITVQVASEATEFRLMAPTGGRLWAATTVALFLSGFAGYQIARRCIRPLQNLAESVQATGGSTLARRIDPSGLPQELQPLCDSFNSMLERLQTSFDRVSHVTDDIAHELRTPLSIMTGQIDVALTTERPAVEYREVLESVREEISTLSDMVQRLLFLSRVENQSIVLHVDRLDLAMELAAVQELYEPLALEAGVSLTLAPPRIPVFTNGDRLLLRRAIINLVSNAIRHTPAGGQVVLATAHMRNSASIVVSDTGCGIAGEDLPFLFDRFFRLDRARETAGGHIGLGLAIVKAIIAQHGGTVDLQSRPGQGTTVTLILPYFATSPD</sequence>
<keyword evidence="19" id="KW-1185">Reference proteome</keyword>
<evidence type="ECO:0000256" key="10">
    <source>
        <dbReference type="ARBA" id="ARBA00022777"/>
    </source>
</evidence>
<dbReference type="PANTHER" id="PTHR45436:SF15">
    <property type="entry name" value="SENSOR HISTIDINE KINASE CUSS"/>
    <property type="match status" value="1"/>
</dbReference>
<gene>
    <name evidence="18" type="ORF">CU669_17815</name>
</gene>
<dbReference type="NCBIfam" id="TIGR01386">
    <property type="entry name" value="cztS_silS_copS"/>
    <property type="match status" value="1"/>
</dbReference>
<evidence type="ECO:0000313" key="19">
    <source>
        <dbReference type="Proteomes" id="UP000251075"/>
    </source>
</evidence>
<evidence type="ECO:0000256" key="15">
    <source>
        <dbReference type="RuleBase" id="RU364088"/>
    </source>
</evidence>
<dbReference type="PRINTS" id="PR00344">
    <property type="entry name" value="BCTRLSENSOR"/>
</dbReference>
<keyword evidence="9 15" id="KW-0547">Nucleotide-binding</keyword>
<evidence type="ECO:0000256" key="3">
    <source>
        <dbReference type="ARBA" id="ARBA00004533"/>
    </source>
</evidence>
<feature type="domain" description="Histidine kinase" evidence="16">
    <location>
        <begin position="249"/>
        <end position="466"/>
    </location>
</feature>
<keyword evidence="8 15" id="KW-0812">Transmembrane</keyword>
<dbReference type="SUPFAM" id="SSF55874">
    <property type="entry name" value="ATPase domain of HSP90 chaperone/DNA topoisomerase II/histidine kinase"/>
    <property type="match status" value="1"/>
</dbReference>
<evidence type="ECO:0000256" key="12">
    <source>
        <dbReference type="ARBA" id="ARBA00022989"/>
    </source>
</evidence>
<dbReference type="Pfam" id="PF00512">
    <property type="entry name" value="HisKA"/>
    <property type="match status" value="1"/>
</dbReference>
<dbReference type="Gene3D" id="6.10.340.10">
    <property type="match status" value="1"/>
</dbReference>
<dbReference type="InterPro" id="IPR004358">
    <property type="entry name" value="Sig_transdc_His_kin-like_C"/>
</dbReference>
<evidence type="ECO:0000256" key="7">
    <source>
        <dbReference type="ARBA" id="ARBA00022679"/>
    </source>
</evidence>
<proteinExistence type="predicted"/>
<dbReference type="CDD" id="cd00082">
    <property type="entry name" value="HisKA"/>
    <property type="match status" value="1"/>
</dbReference>
<keyword evidence="13 15" id="KW-0902">Two-component regulatory system</keyword>
<dbReference type="EC" id="2.7.13.3" evidence="15"/>
<evidence type="ECO:0000256" key="6">
    <source>
        <dbReference type="ARBA" id="ARBA00022553"/>
    </source>
</evidence>
<dbReference type="Gene3D" id="3.30.565.10">
    <property type="entry name" value="Histidine kinase-like ATPase, C-terminal domain"/>
    <property type="match status" value="1"/>
</dbReference>
<keyword evidence="4 15" id="KW-1003">Cell membrane</keyword>
<evidence type="ECO:0000256" key="9">
    <source>
        <dbReference type="ARBA" id="ARBA00022741"/>
    </source>
</evidence>
<dbReference type="GO" id="GO:0000155">
    <property type="term" value="F:phosphorelay sensor kinase activity"/>
    <property type="evidence" value="ECO:0007669"/>
    <property type="project" value="InterPro"/>
</dbReference>
<keyword evidence="6" id="KW-0597">Phosphoprotein</keyword>
<evidence type="ECO:0000256" key="1">
    <source>
        <dbReference type="ARBA" id="ARBA00000085"/>
    </source>
</evidence>
<dbReference type="InterPro" id="IPR003594">
    <property type="entry name" value="HATPase_dom"/>
</dbReference>
<comment type="subcellular location">
    <subcellularLocation>
        <location evidence="3 15">Cell inner membrane</location>
    </subcellularLocation>
    <subcellularLocation>
        <location evidence="2">Membrane</location>
        <topology evidence="2">Multi-pass membrane protein</topology>
    </subcellularLocation>
</comment>
<comment type="function">
    <text evidence="15">Member of a two-component regulatory system.</text>
</comment>
<dbReference type="AlphaFoldDB" id="A0A364NUB4"/>
<dbReference type="Pfam" id="PF00672">
    <property type="entry name" value="HAMP"/>
    <property type="match status" value="1"/>
</dbReference>
<keyword evidence="11 15" id="KW-0067">ATP-binding</keyword>
<dbReference type="InterPro" id="IPR003661">
    <property type="entry name" value="HisK_dim/P_dom"/>
</dbReference>
<evidence type="ECO:0000259" key="17">
    <source>
        <dbReference type="PROSITE" id="PS50885"/>
    </source>
</evidence>
<dbReference type="Pfam" id="PF02518">
    <property type="entry name" value="HATPase_c"/>
    <property type="match status" value="1"/>
</dbReference>
<dbReference type="OrthoDB" id="8673316at2"/>
<keyword evidence="10 15" id="KW-0418">Kinase</keyword>
<dbReference type="SMART" id="SM00387">
    <property type="entry name" value="HATPase_c"/>
    <property type="match status" value="1"/>
</dbReference>
<evidence type="ECO:0000256" key="5">
    <source>
        <dbReference type="ARBA" id="ARBA00022519"/>
    </source>
</evidence>
<dbReference type="RefSeq" id="WP_112146949.1">
    <property type="nucleotide sequence ID" value="NZ_PGTO01000021.1"/>
</dbReference>
<dbReference type="InterPro" id="IPR036097">
    <property type="entry name" value="HisK_dim/P_sf"/>
</dbReference>
<feature type="transmembrane region" description="Helical" evidence="15">
    <location>
        <begin position="21"/>
        <end position="45"/>
    </location>
</feature>
<dbReference type="PROSITE" id="PS50885">
    <property type="entry name" value="HAMP"/>
    <property type="match status" value="1"/>
</dbReference>
<keyword evidence="7 15" id="KW-0808">Transferase</keyword>
<evidence type="ECO:0000256" key="14">
    <source>
        <dbReference type="ARBA" id="ARBA00023136"/>
    </source>
</evidence>
<keyword evidence="5 15" id="KW-0997">Cell inner membrane</keyword>
<dbReference type="InterPro" id="IPR003660">
    <property type="entry name" value="HAMP_dom"/>
</dbReference>
<dbReference type="InterPro" id="IPR005467">
    <property type="entry name" value="His_kinase_dom"/>
</dbReference>
<dbReference type="InterPro" id="IPR006290">
    <property type="entry name" value="CztS_silS_copS"/>
</dbReference>
<evidence type="ECO:0000259" key="16">
    <source>
        <dbReference type="PROSITE" id="PS50109"/>
    </source>
</evidence>
<evidence type="ECO:0000256" key="8">
    <source>
        <dbReference type="ARBA" id="ARBA00022692"/>
    </source>
</evidence>
<keyword evidence="14 15" id="KW-0472">Membrane</keyword>
<dbReference type="SUPFAM" id="SSF47384">
    <property type="entry name" value="Homodimeric domain of signal transducing histidine kinase"/>
    <property type="match status" value="1"/>
</dbReference>
<comment type="catalytic activity">
    <reaction evidence="1 15">
        <text>ATP + protein L-histidine = ADP + protein N-phospho-L-histidine.</text>
        <dbReference type="EC" id="2.7.13.3"/>
    </reaction>
</comment>
<comment type="caution">
    <text evidence="18">The sequence shown here is derived from an EMBL/GenBank/DDBJ whole genome shotgun (WGS) entry which is preliminary data.</text>
</comment>
<accession>A0A364NUB4</accession>
<dbReference type="GO" id="GO:0005886">
    <property type="term" value="C:plasma membrane"/>
    <property type="evidence" value="ECO:0007669"/>
    <property type="project" value="UniProtKB-SubCell"/>
</dbReference>
<reference evidence="18 19" key="1">
    <citation type="submission" date="2017-11" db="EMBL/GenBank/DDBJ databases">
        <title>Draft genome sequence of magnetotactic bacterium Magnetospirillum kuznetsovii LBB-42.</title>
        <authorList>
            <person name="Grouzdev D.S."/>
            <person name="Rysina M.S."/>
            <person name="Baslerov R.V."/>
            <person name="Koziaeva V."/>
        </authorList>
    </citation>
    <scope>NUCLEOTIDE SEQUENCE [LARGE SCALE GENOMIC DNA]</scope>
    <source>
        <strain evidence="18 19">LBB-42</strain>
    </source>
</reference>
<dbReference type="FunFam" id="3.30.565.10:FF:000006">
    <property type="entry name" value="Sensor histidine kinase WalK"/>
    <property type="match status" value="1"/>
</dbReference>
<dbReference type="PANTHER" id="PTHR45436">
    <property type="entry name" value="SENSOR HISTIDINE KINASE YKOH"/>
    <property type="match status" value="1"/>
</dbReference>
<dbReference type="EMBL" id="PGTO01000021">
    <property type="protein sequence ID" value="RAU20505.1"/>
    <property type="molecule type" value="Genomic_DNA"/>
</dbReference>
<name>A0A364NUB4_9PROT</name>
<feature type="domain" description="HAMP" evidence="17">
    <location>
        <begin position="188"/>
        <end position="241"/>
    </location>
</feature>
<evidence type="ECO:0000313" key="18">
    <source>
        <dbReference type="EMBL" id="RAU20505.1"/>
    </source>
</evidence>
<evidence type="ECO:0000256" key="2">
    <source>
        <dbReference type="ARBA" id="ARBA00004141"/>
    </source>
</evidence>
<dbReference type="GO" id="GO:0005524">
    <property type="term" value="F:ATP binding"/>
    <property type="evidence" value="ECO:0007669"/>
    <property type="project" value="UniProtKB-KW"/>
</dbReference>
<evidence type="ECO:0000256" key="4">
    <source>
        <dbReference type="ARBA" id="ARBA00022475"/>
    </source>
</evidence>
<dbReference type="PROSITE" id="PS50109">
    <property type="entry name" value="HIS_KIN"/>
    <property type="match status" value="1"/>
</dbReference>
<dbReference type="InterPro" id="IPR050428">
    <property type="entry name" value="TCS_sensor_his_kinase"/>
</dbReference>
<evidence type="ECO:0000256" key="11">
    <source>
        <dbReference type="ARBA" id="ARBA00022840"/>
    </source>
</evidence>
<dbReference type="Proteomes" id="UP000251075">
    <property type="component" value="Unassembled WGS sequence"/>
</dbReference>
<protein>
    <recommendedName>
        <fullName evidence="15">Sensor protein</fullName>
        <ecNumber evidence="15">2.7.13.3</ecNumber>
    </recommendedName>
</protein>
<dbReference type="CDD" id="cd00075">
    <property type="entry name" value="HATPase"/>
    <property type="match status" value="1"/>
</dbReference>
<dbReference type="InterPro" id="IPR036890">
    <property type="entry name" value="HATPase_C_sf"/>
</dbReference>